<dbReference type="GO" id="GO:0005506">
    <property type="term" value="F:iron ion binding"/>
    <property type="evidence" value="ECO:0007669"/>
    <property type="project" value="InterPro"/>
</dbReference>
<feature type="region of interest" description="Disordered" evidence="5">
    <location>
        <begin position="52"/>
        <end position="74"/>
    </location>
</feature>
<dbReference type="EMBL" id="JAGTJQ010000007">
    <property type="protein sequence ID" value="KAH7027167.1"/>
    <property type="molecule type" value="Genomic_DNA"/>
</dbReference>
<dbReference type="InterPro" id="IPR036396">
    <property type="entry name" value="Cyt_P450_sf"/>
</dbReference>
<keyword evidence="6" id="KW-0732">Signal</keyword>
<reference evidence="7" key="1">
    <citation type="journal article" date="2021" name="Nat. Commun.">
        <title>Genetic determinants of endophytism in the Arabidopsis root mycobiome.</title>
        <authorList>
            <person name="Mesny F."/>
            <person name="Miyauchi S."/>
            <person name="Thiergart T."/>
            <person name="Pickel B."/>
            <person name="Atanasova L."/>
            <person name="Karlsson M."/>
            <person name="Huettel B."/>
            <person name="Barry K.W."/>
            <person name="Haridas S."/>
            <person name="Chen C."/>
            <person name="Bauer D."/>
            <person name="Andreopoulos W."/>
            <person name="Pangilinan J."/>
            <person name="LaButti K."/>
            <person name="Riley R."/>
            <person name="Lipzen A."/>
            <person name="Clum A."/>
            <person name="Drula E."/>
            <person name="Henrissat B."/>
            <person name="Kohler A."/>
            <person name="Grigoriev I.V."/>
            <person name="Martin F.M."/>
            <person name="Hacquard S."/>
        </authorList>
    </citation>
    <scope>NUCLEOTIDE SEQUENCE</scope>
    <source>
        <strain evidence="7">MPI-CAGE-CH-0230</strain>
    </source>
</reference>
<comment type="cofactor">
    <cofactor evidence="4">
        <name>heme</name>
        <dbReference type="ChEBI" id="CHEBI:30413"/>
    </cofactor>
</comment>
<sequence>MSVCQSWSVLVCPGLSCTASLLPLYLSSRGDPVRPEGFPALRAHSSVWGKPESVGVPEQRGETWRSSSSLGHTGQQSYCRHGKTWCNLSLGSGICHRITEAADCVIKKILSSQPGKILDIKDVFNCYTGDVISRYVFGQSMGFIDQEGWTPNFATWVKSFLQSAYMMRHNVVARKLAQYIPLMADYMGEDIATVMKQMNVVIPGYIQAALDDPDNGRVFAEVLQNKSLPDQYKDMFHLSGEGFNFLLAGTETTAAILTVITHHLLAQPAIYKRLMQTLGDTSSSTPEWSHLENNPYFWAIVQESLRIMPGVSHRSARIARDEDLHYKNAAGDIVHIIPRGTPIGMSSVINHMDPSLFHDPEAFKPERWLLEDGSPNHKLKNYLLAFGRGSRACISEKLANCEIYTLAVRMASRVIPRATLHEPGNPAEHFKYDHDMIVLQTKNGPISCKISIC</sequence>
<protein>
    <submittedName>
        <fullName evidence="7">Cytochrome P450</fullName>
    </submittedName>
</protein>
<evidence type="ECO:0000256" key="5">
    <source>
        <dbReference type="SAM" id="MobiDB-lite"/>
    </source>
</evidence>
<keyword evidence="3 4" id="KW-0408">Iron</keyword>
<accession>A0A9P8Y0W9</accession>
<dbReference type="AlphaFoldDB" id="A0A9P8Y0W9"/>
<name>A0A9P8Y0W9_9PEZI</name>
<evidence type="ECO:0000256" key="2">
    <source>
        <dbReference type="ARBA" id="ARBA00022723"/>
    </source>
</evidence>
<dbReference type="GeneID" id="70179852"/>
<keyword evidence="8" id="KW-1185">Reference proteome</keyword>
<dbReference type="SUPFAM" id="SSF48264">
    <property type="entry name" value="Cytochrome P450"/>
    <property type="match status" value="1"/>
</dbReference>
<evidence type="ECO:0000256" key="4">
    <source>
        <dbReference type="PIRSR" id="PIRSR602401-1"/>
    </source>
</evidence>
<dbReference type="GO" id="GO:0020037">
    <property type="term" value="F:heme binding"/>
    <property type="evidence" value="ECO:0007669"/>
    <property type="project" value="InterPro"/>
</dbReference>
<dbReference type="CDD" id="cd11062">
    <property type="entry name" value="CYP58-like"/>
    <property type="match status" value="1"/>
</dbReference>
<dbReference type="RefSeq" id="XP_046009966.1">
    <property type="nucleotide sequence ID" value="XM_046150306.1"/>
</dbReference>
<feature type="compositionally biased region" description="Polar residues" evidence="5">
    <location>
        <begin position="64"/>
        <end position="74"/>
    </location>
</feature>
<dbReference type="InterPro" id="IPR002401">
    <property type="entry name" value="Cyt_P450_E_grp-I"/>
</dbReference>
<feature type="signal peptide" evidence="6">
    <location>
        <begin position="1"/>
        <end position="19"/>
    </location>
</feature>
<dbReference type="PRINTS" id="PR00463">
    <property type="entry name" value="EP450I"/>
</dbReference>
<dbReference type="Gene3D" id="1.10.630.10">
    <property type="entry name" value="Cytochrome P450"/>
    <property type="match status" value="1"/>
</dbReference>
<dbReference type="PANTHER" id="PTHR24305">
    <property type="entry name" value="CYTOCHROME P450"/>
    <property type="match status" value="1"/>
</dbReference>
<comment type="caution">
    <text evidence="7">The sequence shown here is derived from an EMBL/GenBank/DDBJ whole genome shotgun (WGS) entry which is preliminary data.</text>
</comment>
<evidence type="ECO:0000313" key="8">
    <source>
        <dbReference type="Proteomes" id="UP000756346"/>
    </source>
</evidence>
<dbReference type="GO" id="GO:0004497">
    <property type="term" value="F:monooxygenase activity"/>
    <property type="evidence" value="ECO:0007669"/>
    <property type="project" value="InterPro"/>
</dbReference>
<gene>
    <name evidence="7" type="ORF">B0I36DRAFT_247378</name>
</gene>
<dbReference type="PRINTS" id="PR00385">
    <property type="entry name" value="P450"/>
</dbReference>
<feature type="chain" id="PRO_5040206656" evidence="6">
    <location>
        <begin position="20"/>
        <end position="453"/>
    </location>
</feature>
<dbReference type="GO" id="GO:0016705">
    <property type="term" value="F:oxidoreductase activity, acting on paired donors, with incorporation or reduction of molecular oxygen"/>
    <property type="evidence" value="ECO:0007669"/>
    <property type="project" value="InterPro"/>
</dbReference>
<dbReference type="InterPro" id="IPR001128">
    <property type="entry name" value="Cyt_P450"/>
</dbReference>
<dbReference type="OrthoDB" id="3945418at2759"/>
<dbReference type="InterPro" id="IPR050121">
    <property type="entry name" value="Cytochrome_P450_monoxygenase"/>
</dbReference>
<proteinExistence type="predicted"/>
<organism evidence="7 8">
    <name type="scientific">Microdochium trichocladiopsis</name>
    <dbReference type="NCBI Taxonomy" id="1682393"/>
    <lineage>
        <taxon>Eukaryota</taxon>
        <taxon>Fungi</taxon>
        <taxon>Dikarya</taxon>
        <taxon>Ascomycota</taxon>
        <taxon>Pezizomycotina</taxon>
        <taxon>Sordariomycetes</taxon>
        <taxon>Xylariomycetidae</taxon>
        <taxon>Xylariales</taxon>
        <taxon>Microdochiaceae</taxon>
        <taxon>Microdochium</taxon>
    </lineage>
</organism>
<keyword evidence="1 4" id="KW-0349">Heme</keyword>
<feature type="binding site" description="axial binding residue" evidence="4">
    <location>
        <position position="393"/>
    </location>
    <ligand>
        <name>heme</name>
        <dbReference type="ChEBI" id="CHEBI:30413"/>
    </ligand>
    <ligandPart>
        <name>Fe</name>
        <dbReference type="ChEBI" id="CHEBI:18248"/>
    </ligandPart>
</feature>
<dbReference type="PANTHER" id="PTHR24305:SF147">
    <property type="entry name" value="P450, PUTATIVE (EUROFUNG)-RELATED"/>
    <property type="match status" value="1"/>
</dbReference>
<dbReference type="Proteomes" id="UP000756346">
    <property type="component" value="Unassembled WGS sequence"/>
</dbReference>
<dbReference type="Pfam" id="PF00067">
    <property type="entry name" value="p450"/>
    <property type="match status" value="1"/>
</dbReference>
<evidence type="ECO:0000256" key="1">
    <source>
        <dbReference type="ARBA" id="ARBA00022617"/>
    </source>
</evidence>
<evidence type="ECO:0000313" key="7">
    <source>
        <dbReference type="EMBL" id="KAH7027167.1"/>
    </source>
</evidence>
<evidence type="ECO:0000256" key="6">
    <source>
        <dbReference type="SAM" id="SignalP"/>
    </source>
</evidence>
<keyword evidence="2 4" id="KW-0479">Metal-binding</keyword>
<evidence type="ECO:0000256" key="3">
    <source>
        <dbReference type="ARBA" id="ARBA00023004"/>
    </source>
</evidence>